<name>A0A388LFY6_CHABU</name>
<evidence type="ECO:0000313" key="3">
    <source>
        <dbReference type="Proteomes" id="UP000265515"/>
    </source>
</evidence>
<dbReference type="Proteomes" id="UP000265515">
    <property type="component" value="Unassembled WGS sequence"/>
</dbReference>
<reference evidence="2 3" key="1">
    <citation type="journal article" date="2018" name="Cell">
        <title>The Chara Genome: Secondary Complexity and Implications for Plant Terrestrialization.</title>
        <authorList>
            <person name="Nishiyama T."/>
            <person name="Sakayama H."/>
            <person name="Vries J.D."/>
            <person name="Buschmann H."/>
            <person name="Saint-Marcoux D."/>
            <person name="Ullrich K.K."/>
            <person name="Haas F.B."/>
            <person name="Vanderstraeten L."/>
            <person name="Becker D."/>
            <person name="Lang D."/>
            <person name="Vosolsobe S."/>
            <person name="Rombauts S."/>
            <person name="Wilhelmsson P.K.I."/>
            <person name="Janitza P."/>
            <person name="Kern R."/>
            <person name="Heyl A."/>
            <person name="Rumpler F."/>
            <person name="Villalobos L.I.A.C."/>
            <person name="Clay J.M."/>
            <person name="Skokan R."/>
            <person name="Toyoda A."/>
            <person name="Suzuki Y."/>
            <person name="Kagoshima H."/>
            <person name="Schijlen E."/>
            <person name="Tajeshwar N."/>
            <person name="Catarino B."/>
            <person name="Hetherington A.J."/>
            <person name="Saltykova A."/>
            <person name="Bonnot C."/>
            <person name="Breuninger H."/>
            <person name="Symeonidi A."/>
            <person name="Radhakrishnan G.V."/>
            <person name="Van Nieuwerburgh F."/>
            <person name="Deforce D."/>
            <person name="Chang C."/>
            <person name="Karol K.G."/>
            <person name="Hedrich R."/>
            <person name="Ulvskov P."/>
            <person name="Glockner G."/>
            <person name="Delwiche C.F."/>
            <person name="Petrasek J."/>
            <person name="Van de Peer Y."/>
            <person name="Friml J."/>
            <person name="Beilby M."/>
            <person name="Dolan L."/>
            <person name="Kohara Y."/>
            <person name="Sugano S."/>
            <person name="Fujiyama A."/>
            <person name="Delaux P.-M."/>
            <person name="Quint M."/>
            <person name="TheiBen G."/>
            <person name="Hagemann M."/>
            <person name="Harholt J."/>
            <person name="Dunand C."/>
            <person name="Zachgo S."/>
            <person name="Langdale J."/>
            <person name="Maumus F."/>
            <person name="Straeten D.V.D."/>
            <person name="Gould S.B."/>
            <person name="Rensing S.A."/>
        </authorList>
    </citation>
    <scope>NUCLEOTIDE SEQUENCE [LARGE SCALE GENOMIC DNA]</scope>
    <source>
        <strain evidence="2 3">S276</strain>
    </source>
</reference>
<keyword evidence="3" id="KW-1185">Reference proteome</keyword>
<feature type="compositionally biased region" description="Polar residues" evidence="1">
    <location>
        <begin position="1"/>
        <end position="19"/>
    </location>
</feature>
<accession>A0A388LFY6</accession>
<feature type="region of interest" description="Disordered" evidence="1">
    <location>
        <begin position="168"/>
        <end position="215"/>
    </location>
</feature>
<evidence type="ECO:0000313" key="2">
    <source>
        <dbReference type="EMBL" id="GBG81226.1"/>
    </source>
</evidence>
<gene>
    <name evidence="2" type="ORF">CBR_g31898</name>
</gene>
<protein>
    <submittedName>
        <fullName evidence="2">Uncharacterized protein</fullName>
    </submittedName>
</protein>
<dbReference type="Gramene" id="GBG81226">
    <property type="protein sequence ID" value="GBG81226"/>
    <property type="gene ID" value="CBR_g31898"/>
</dbReference>
<feature type="region of interest" description="Disordered" evidence="1">
    <location>
        <begin position="420"/>
        <end position="439"/>
    </location>
</feature>
<comment type="caution">
    <text evidence="2">The sequence shown here is derived from an EMBL/GenBank/DDBJ whole genome shotgun (WGS) entry which is preliminary data.</text>
</comment>
<feature type="compositionally biased region" description="Basic and acidic residues" evidence="1">
    <location>
        <begin position="297"/>
        <end position="314"/>
    </location>
</feature>
<organism evidence="2 3">
    <name type="scientific">Chara braunii</name>
    <name type="common">Braun's stonewort</name>
    <dbReference type="NCBI Taxonomy" id="69332"/>
    <lineage>
        <taxon>Eukaryota</taxon>
        <taxon>Viridiplantae</taxon>
        <taxon>Streptophyta</taxon>
        <taxon>Charophyceae</taxon>
        <taxon>Charales</taxon>
        <taxon>Characeae</taxon>
        <taxon>Chara</taxon>
    </lineage>
</organism>
<feature type="region of interest" description="Disordered" evidence="1">
    <location>
        <begin position="1"/>
        <end position="21"/>
    </location>
</feature>
<proteinExistence type="predicted"/>
<dbReference type="EMBL" id="BFEA01000368">
    <property type="protein sequence ID" value="GBG81226.1"/>
    <property type="molecule type" value="Genomic_DNA"/>
</dbReference>
<evidence type="ECO:0000256" key="1">
    <source>
        <dbReference type="SAM" id="MobiDB-lite"/>
    </source>
</evidence>
<sequence length="439" mass="46793">MEQNRNPSLSASALSSRMESATADRRCAAIDLGRWSMARGAQRRSTGPFSARWSPPFAHFQGTSTVGRPKCVLTARSDTYTSMLQQRAEESFSSLMGQAASAQPQSAFPSAFPSSMGWGMPHEQPDVPRMQWSMSFNDSITGGRVDTGVTGEDGRAAMQTSNLDVNVRGPAETQRGAIGGGSAPRTAPSPDGMDFSPQAMEDGDSRRPPPMQERRTCGVDLWRTLPGRRQQRPVVDRQCRGWRLQVRGRQEKANAEMLAGTFVTALEGLNKTMADDNSALLQCFTMLTGSLAGGGRGPDRGEESQPHEQRELQDEVDCLHARVLMLEPGGGGSQGPGGARGRTLLTSMDSPSSLSGGTVASAVVSFCQQGAESAVCSHGQRRVAGAAVHGRPCLNPGRSLDTNRREIDWIAERVCRTVGGDADSSTGGMAGGKWEMASS</sequence>
<dbReference type="AlphaFoldDB" id="A0A388LFY6"/>
<feature type="region of interest" description="Disordered" evidence="1">
    <location>
        <begin position="292"/>
        <end position="314"/>
    </location>
</feature>
<feature type="compositionally biased region" description="Basic and acidic residues" evidence="1">
    <location>
        <begin position="203"/>
        <end position="215"/>
    </location>
</feature>